<accession>A0A9W8G2E6</accession>
<gene>
    <name evidence="2" type="ORF">GGI25_005698</name>
</gene>
<reference evidence="2" key="1">
    <citation type="submission" date="2022-07" db="EMBL/GenBank/DDBJ databases">
        <title>Phylogenomic reconstructions and comparative analyses of Kickxellomycotina fungi.</title>
        <authorList>
            <person name="Reynolds N.K."/>
            <person name="Stajich J.E."/>
            <person name="Barry K."/>
            <person name="Grigoriev I.V."/>
            <person name="Crous P."/>
            <person name="Smith M.E."/>
        </authorList>
    </citation>
    <scope>NUCLEOTIDE SEQUENCE</scope>
    <source>
        <strain evidence="2">NRRL 3115</strain>
    </source>
</reference>
<feature type="region of interest" description="Disordered" evidence="1">
    <location>
        <begin position="167"/>
        <end position="192"/>
    </location>
</feature>
<feature type="compositionally biased region" description="Polar residues" evidence="1">
    <location>
        <begin position="172"/>
        <end position="192"/>
    </location>
</feature>
<name>A0A9W8G2E6_9FUNG</name>
<protein>
    <submittedName>
        <fullName evidence="2">Uncharacterized protein</fullName>
    </submittedName>
</protein>
<dbReference type="Proteomes" id="UP001151518">
    <property type="component" value="Unassembled WGS sequence"/>
</dbReference>
<evidence type="ECO:0000313" key="3">
    <source>
        <dbReference type="Proteomes" id="UP001151518"/>
    </source>
</evidence>
<organism evidence="2 3">
    <name type="scientific">Coemansia spiralis</name>
    <dbReference type="NCBI Taxonomy" id="417178"/>
    <lineage>
        <taxon>Eukaryota</taxon>
        <taxon>Fungi</taxon>
        <taxon>Fungi incertae sedis</taxon>
        <taxon>Zoopagomycota</taxon>
        <taxon>Kickxellomycotina</taxon>
        <taxon>Kickxellomycetes</taxon>
        <taxon>Kickxellales</taxon>
        <taxon>Kickxellaceae</taxon>
        <taxon>Coemansia</taxon>
    </lineage>
</organism>
<proteinExistence type="predicted"/>
<sequence>MNLALLSITIIVARTFGKGLRQRLRHFQILARGEVDLEAIPKQDETTATSTICAAEKNIQDDNRPLSPSVPKGEGSGLSEFVTSAKSSLKESSMLFKAFFSGLGNTDDLESLESLHRESVEVWEQAAPGLANPQLINIFESLSKNASSLAELNGKQSTENLSKYSNHLKHSPQISPSMSKIGDGSNTVQFGSRSTAQGTVSFALSTDELNTINGNAELLNTKQSYVKPTKTSTELRGIGSLKKADPHDHRSTDKIVAASNYADDCALYNTLQQHAVLRVANADSTQDSNDKNDNFVSSRSTINCQMDTLRSVLSYSTAPTSNASFGSAGGSKAKLVNEGFDLSI</sequence>
<dbReference type="AlphaFoldDB" id="A0A9W8G2E6"/>
<evidence type="ECO:0000313" key="2">
    <source>
        <dbReference type="EMBL" id="KAJ2670820.1"/>
    </source>
</evidence>
<comment type="caution">
    <text evidence="2">The sequence shown here is derived from an EMBL/GenBank/DDBJ whole genome shotgun (WGS) entry which is preliminary data.</text>
</comment>
<dbReference type="EMBL" id="JANBTW010000115">
    <property type="protein sequence ID" value="KAJ2670820.1"/>
    <property type="molecule type" value="Genomic_DNA"/>
</dbReference>
<dbReference type="OrthoDB" id="2448307at2759"/>
<evidence type="ECO:0000256" key="1">
    <source>
        <dbReference type="SAM" id="MobiDB-lite"/>
    </source>
</evidence>